<dbReference type="GO" id="GO:0005874">
    <property type="term" value="C:microtubule"/>
    <property type="evidence" value="ECO:0007669"/>
    <property type="project" value="UniProtKB-KW"/>
</dbReference>
<dbReference type="InterPro" id="IPR040457">
    <property type="entry name" value="GCP_C"/>
</dbReference>
<evidence type="ECO:0000256" key="5">
    <source>
        <dbReference type="ARBA" id="ARBA00023212"/>
    </source>
</evidence>
<evidence type="ECO:0000256" key="6">
    <source>
        <dbReference type="SAM" id="MobiDB-lite"/>
    </source>
</evidence>
<evidence type="ECO:0000256" key="2">
    <source>
        <dbReference type="ARBA" id="ARBA00010337"/>
    </source>
</evidence>
<dbReference type="EMBL" id="UZAH01002329">
    <property type="protein sequence ID" value="VDO21737.1"/>
    <property type="molecule type" value="Genomic_DNA"/>
</dbReference>
<keyword evidence="3" id="KW-0963">Cytoplasm</keyword>
<evidence type="ECO:0000259" key="7">
    <source>
        <dbReference type="Pfam" id="PF04130"/>
    </source>
</evidence>
<accession>A0A3P7UIN4</accession>
<dbReference type="InterPro" id="IPR042241">
    <property type="entry name" value="GCP_C_sf"/>
</dbReference>
<evidence type="ECO:0000256" key="1">
    <source>
        <dbReference type="ARBA" id="ARBA00004245"/>
    </source>
</evidence>
<sequence>MVISPPEPLSIIITPGHARRYVRIYTFLADLTRAGSALEKVDLREPRIGVNGRRMLFYCCCSMLRLVAGIRDHVLTEVDAVWQMFREDLEKVKTIDHAIDAHRRAMKIMMQRTLLDVSHLTTGRTLGVMCESCIRFAQAMNAGDEASAFIHHRTFDEHSQLLREKLSVERTNVSARMLLWRMGSREDPFEEENAIPSEVPTRSQISDLGS</sequence>
<feature type="domain" description="Gamma tubulin complex component C-terminal" evidence="7">
    <location>
        <begin position="5"/>
        <end position="146"/>
    </location>
</feature>
<reference evidence="8" key="1">
    <citation type="submission" date="2018-11" db="EMBL/GenBank/DDBJ databases">
        <authorList>
            <consortium name="Pathogen Informatics"/>
        </authorList>
    </citation>
    <scope>NUCLEOTIDE SEQUENCE [LARGE SCALE GENOMIC DNA]</scope>
</reference>
<evidence type="ECO:0000256" key="4">
    <source>
        <dbReference type="ARBA" id="ARBA00022701"/>
    </source>
</evidence>
<comment type="similarity">
    <text evidence="2">Belongs to the TUBGCP family.</text>
</comment>
<name>A0A3P7UIN4_HELPZ</name>
<dbReference type="Pfam" id="PF04130">
    <property type="entry name" value="GCP_C_terminal"/>
    <property type="match status" value="1"/>
</dbReference>
<proteinExistence type="inferred from homology"/>
<dbReference type="OrthoDB" id="5855832at2759"/>
<evidence type="ECO:0000313" key="8">
    <source>
        <dbReference type="EMBL" id="VDO21737.1"/>
    </source>
</evidence>
<dbReference type="AlphaFoldDB" id="A0A3P7UIN4"/>
<feature type="compositionally biased region" description="Polar residues" evidence="6">
    <location>
        <begin position="200"/>
        <end position="210"/>
    </location>
</feature>
<protein>
    <recommendedName>
        <fullName evidence="7">Gamma tubulin complex component C-terminal domain-containing protein</fullName>
    </recommendedName>
</protein>
<keyword evidence="5" id="KW-0206">Cytoskeleton</keyword>
<gene>
    <name evidence="8" type="ORF">HPBE_LOCUS1859</name>
</gene>
<evidence type="ECO:0000256" key="3">
    <source>
        <dbReference type="ARBA" id="ARBA00022490"/>
    </source>
</evidence>
<organism evidence="8">
    <name type="scientific">Heligmosomoides polygyrus</name>
    <name type="common">Parasitic roundworm</name>
    <dbReference type="NCBI Taxonomy" id="6339"/>
    <lineage>
        <taxon>Eukaryota</taxon>
        <taxon>Metazoa</taxon>
        <taxon>Ecdysozoa</taxon>
        <taxon>Nematoda</taxon>
        <taxon>Chromadorea</taxon>
        <taxon>Rhabditida</taxon>
        <taxon>Rhabditina</taxon>
        <taxon>Rhabditomorpha</taxon>
        <taxon>Strongyloidea</taxon>
        <taxon>Heligmosomidae</taxon>
        <taxon>Heligmosomoides</taxon>
    </lineage>
</organism>
<keyword evidence="4" id="KW-0493">Microtubule</keyword>
<feature type="region of interest" description="Disordered" evidence="6">
    <location>
        <begin position="189"/>
        <end position="210"/>
    </location>
</feature>
<dbReference type="GO" id="GO:0043015">
    <property type="term" value="F:gamma-tubulin binding"/>
    <property type="evidence" value="ECO:0007669"/>
    <property type="project" value="InterPro"/>
</dbReference>
<comment type="subcellular location">
    <subcellularLocation>
        <location evidence="1">Cytoplasm</location>
        <location evidence="1">Cytoskeleton</location>
    </subcellularLocation>
</comment>
<dbReference type="Gene3D" id="1.20.120.1900">
    <property type="entry name" value="Gamma-tubulin complex, C-terminal domain"/>
    <property type="match status" value="1"/>
</dbReference>